<dbReference type="Pfam" id="PF06170">
    <property type="entry name" value="DUF983"/>
    <property type="match status" value="1"/>
</dbReference>
<reference evidence="2 3" key="1">
    <citation type="submission" date="2014-04" db="EMBL/GenBank/DDBJ databases">
        <title>Aquimarina sp. 22II-S11-z7 Genome Sequencing.</title>
        <authorList>
            <person name="Lai Q."/>
        </authorList>
    </citation>
    <scope>NUCLEOTIDE SEQUENCE [LARGE SCALE GENOMIC DNA]</scope>
    <source>
        <strain evidence="2 3">22II-S11-z7</strain>
    </source>
</reference>
<sequence length="132" mass="14897">MFGRGSKLYSILFLKCPRCHGGAFLEANPYHLKRFNKVKKRCPSCQLKYSIEPSFYYGSMYVSYAVGIAISAAVFILIQLLGLNLTPIHIFISIVVTLILLMPYIGAVSKLIWANFFFTYDPSIAKAKQDSK</sequence>
<organism evidence="2 3">
    <name type="scientific">Aquimarina atlantica</name>
    <dbReference type="NCBI Taxonomy" id="1317122"/>
    <lineage>
        <taxon>Bacteria</taxon>
        <taxon>Pseudomonadati</taxon>
        <taxon>Bacteroidota</taxon>
        <taxon>Flavobacteriia</taxon>
        <taxon>Flavobacteriales</taxon>
        <taxon>Flavobacteriaceae</taxon>
        <taxon>Aquimarina</taxon>
    </lineage>
</organism>
<keyword evidence="1" id="KW-0472">Membrane</keyword>
<dbReference type="Proteomes" id="UP000023541">
    <property type="component" value="Unassembled WGS sequence"/>
</dbReference>
<evidence type="ECO:0008006" key="4">
    <source>
        <dbReference type="Google" id="ProtNLM"/>
    </source>
</evidence>
<feature type="transmembrane region" description="Helical" evidence="1">
    <location>
        <begin position="61"/>
        <end position="82"/>
    </location>
</feature>
<comment type="caution">
    <text evidence="2">The sequence shown here is derived from an EMBL/GenBank/DDBJ whole genome shotgun (WGS) entry which is preliminary data.</text>
</comment>
<evidence type="ECO:0000313" key="2">
    <source>
        <dbReference type="EMBL" id="EZH72239.1"/>
    </source>
</evidence>
<dbReference type="OrthoDB" id="9790326at2"/>
<keyword evidence="1" id="KW-1133">Transmembrane helix</keyword>
<proteinExistence type="predicted"/>
<accession>A0A023BQN0</accession>
<keyword evidence="1" id="KW-0812">Transmembrane</keyword>
<dbReference type="eggNOG" id="COG5349">
    <property type="taxonomic scope" value="Bacteria"/>
</dbReference>
<gene>
    <name evidence="2" type="ORF">ATO12_25225</name>
</gene>
<dbReference type="AlphaFoldDB" id="A0A023BQN0"/>
<keyword evidence="3" id="KW-1185">Reference proteome</keyword>
<dbReference type="EMBL" id="AQRA01000009">
    <property type="protein sequence ID" value="EZH72239.1"/>
    <property type="molecule type" value="Genomic_DNA"/>
</dbReference>
<protein>
    <recommendedName>
        <fullName evidence="4">DUF983 domain-containing protein</fullName>
    </recommendedName>
</protein>
<dbReference type="STRING" id="1317122.ATO12_25225"/>
<name>A0A023BQN0_9FLAO</name>
<evidence type="ECO:0000256" key="1">
    <source>
        <dbReference type="SAM" id="Phobius"/>
    </source>
</evidence>
<evidence type="ECO:0000313" key="3">
    <source>
        <dbReference type="Proteomes" id="UP000023541"/>
    </source>
</evidence>
<dbReference type="InterPro" id="IPR009325">
    <property type="entry name" value="DUF983"/>
</dbReference>
<feature type="transmembrane region" description="Helical" evidence="1">
    <location>
        <begin position="88"/>
        <end position="107"/>
    </location>
</feature>